<dbReference type="Gene3D" id="3.30.1330.120">
    <property type="entry name" value="2-methylcitrate dehydratase PrpD"/>
    <property type="match status" value="1"/>
</dbReference>
<accession>A0ABT0CNQ5</accession>
<dbReference type="InterPro" id="IPR042188">
    <property type="entry name" value="MmgE/PrpD_sf_2"/>
</dbReference>
<dbReference type="InterPro" id="IPR045337">
    <property type="entry name" value="MmgE_PrpD_C"/>
</dbReference>
<dbReference type="RefSeq" id="WP_241601518.1">
    <property type="nucleotide sequence ID" value="NZ_JAKVIN010000005.1"/>
</dbReference>
<dbReference type="PANTHER" id="PTHR16943:SF8">
    <property type="entry name" value="2-METHYLCITRATE DEHYDRATASE"/>
    <property type="match status" value="1"/>
</dbReference>
<organism evidence="4 5">
    <name type="scientific">Shinella sedimenti</name>
    <dbReference type="NCBI Taxonomy" id="2919913"/>
    <lineage>
        <taxon>Bacteria</taxon>
        <taxon>Pseudomonadati</taxon>
        <taxon>Pseudomonadota</taxon>
        <taxon>Alphaproteobacteria</taxon>
        <taxon>Hyphomicrobiales</taxon>
        <taxon>Rhizobiaceae</taxon>
        <taxon>Shinella</taxon>
    </lineage>
</organism>
<dbReference type="InterPro" id="IPR045336">
    <property type="entry name" value="MmgE_PrpD_N"/>
</dbReference>
<proteinExistence type="inferred from homology"/>
<dbReference type="PANTHER" id="PTHR16943">
    <property type="entry name" value="2-METHYLCITRATE DEHYDRATASE-RELATED"/>
    <property type="match status" value="1"/>
</dbReference>
<geneLocation type="plasmid" evidence="4">
    <name>unnamed</name>
</geneLocation>
<dbReference type="Pfam" id="PF03972">
    <property type="entry name" value="MmgE_PrpD_N"/>
    <property type="match status" value="1"/>
</dbReference>
<dbReference type="InterPro" id="IPR036148">
    <property type="entry name" value="MmgE/PrpD_sf"/>
</dbReference>
<feature type="domain" description="MmgE/PrpD C-terminal" evidence="3">
    <location>
        <begin position="270"/>
        <end position="423"/>
    </location>
</feature>
<dbReference type="EMBL" id="JAKVIN010000005">
    <property type="protein sequence ID" value="MCJ8150256.1"/>
    <property type="molecule type" value="Genomic_DNA"/>
</dbReference>
<name>A0ABT0CNQ5_9HYPH</name>
<evidence type="ECO:0000313" key="5">
    <source>
        <dbReference type="Proteomes" id="UP001201844"/>
    </source>
</evidence>
<dbReference type="Gene3D" id="1.10.4100.10">
    <property type="entry name" value="2-methylcitrate dehydratase PrpD"/>
    <property type="match status" value="1"/>
</dbReference>
<gene>
    <name evidence="4" type="ORF">MKI86_13985</name>
</gene>
<evidence type="ECO:0000256" key="1">
    <source>
        <dbReference type="ARBA" id="ARBA00006174"/>
    </source>
</evidence>
<evidence type="ECO:0000259" key="3">
    <source>
        <dbReference type="Pfam" id="PF19305"/>
    </source>
</evidence>
<dbReference type="Proteomes" id="UP001201844">
    <property type="component" value="Unassembled WGS sequence"/>
</dbReference>
<feature type="domain" description="MmgE/PrpD N-terminal" evidence="2">
    <location>
        <begin position="6"/>
        <end position="242"/>
    </location>
</feature>
<comment type="similarity">
    <text evidence="1">Belongs to the PrpD family.</text>
</comment>
<dbReference type="InterPro" id="IPR005656">
    <property type="entry name" value="MmgE_PrpD"/>
</dbReference>
<evidence type="ECO:0000259" key="2">
    <source>
        <dbReference type="Pfam" id="PF03972"/>
    </source>
</evidence>
<reference evidence="4 5" key="1">
    <citation type="submission" date="2022-02" db="EMBL/GenBank/DDBJ databases">
        <title>Shinella B3.7 sp. nov., isolated from Sediment (Zhairuo Island).</title>
        <authorList>
            <person name="Chen G."/>
        </authorList>
    </citation>
    <scope>NUCLEOTIDE SEQUENCE [LARGE SCALE GENOMIC DNA]</scope>
    <source>
        <strain evidence="4 5">B3.7</strain>
        <plasmid evidence="4">unnamed</plasmid>
    </source>
</reference>
<protein>
    <submittedName>
        <fullName evidence="4">MmgE/PrpD family protein</fullName>
    </submittedName>
</protein>
<keyword evidence="4" id="KW-0614">Plasmid</keyword>
<evidence type="ECO:0000313" key="4">
    <source>
        <dbReference type="EMBL" id="MCJ8150256.1"/>
    </source>
</evidence>
<sequence length="455" mass="47845">MSFARELSRRALSIRLATVPEEAVHIGRRAFADTVGVALAGADAPYLDALEAVLECDAAPGQVTLWGRGGRRASMLHAALVNGTAAHALDFDDCSTTMGGHPSAPVVPVVLGLAEALGLPSGKAIEAWITGVEVETRLARGLLPHHYEKGWHPTATLGVFGATAAAGRMFDFDEEQMATALAVAVSMASGLKSNFGTPVKPLHVGQAAHNGIMATLVTRRGMTANLEAFEHNYGFFNLFNGAGTYDADAILDGWDGPLEVLQPGIAIKQHPCCGSAHSAIDAALRIVAREGLIAADAIEAIETRTHERRLAHTNRPEPRSGLDAKFSVQFLTAKALTAGRIRLGDFDDAHFLTSDIASLLPRITARAHQDADAYRGDVRVVLKDGRVFEDGASTNFGRGPANPMSDDELGDKFVDCAAASLGELDAGNVYRAFLALDADTPIGPLMAGLSGKGDA</sequence>
<dbReference type="Pfam" id="PF19305">
    <property type="entry name" value="MmgE_PrpD_C"/>
    <property type="match status" value="1"/>
</dbReference>
<dbReference type="InterPro" id="IPR042183">
    <property type="entry name" value="MmgE/PrpD_sf_1"/>
</dbReference>
<keyword evidence="5" id="KW-1185">Reference proteome</keyword>
<dbReference type="SUPFAM" id="SSF103378">
    <property type="entry name" value="2-methylcitrate dehydratase PrpD"/>
    <property type="match status" value="1"/>
</dbReference>
<comment type="caution">
    <text evidence="4">The sequence shown here is derived from an EMBL/GenBank/DDBJ whole genome shotgun (WGS) entry which is preliminary data.</text>
</comment>